<dbReference type="EMBL" id="JABSTV010000793">
    <property type="protein sequence ID" value="KAH7985637.1"/>
    <property type="molecule type" value="Genomic_DNA"/>
</dbReference>
<dbReference type="Proteomes" id="UP000821837">
    <property type="component" value="Unassembled WGS sequence"/>
</dbReference>
<dbReference type="InterPro" id="IPR000718">
    <property type="entry name" value="Peptidase_M13"/>
</dbReference>
<dbReference type="PANTHER" id="PTHR11733">
    <property type="entry name" value="ZINC METALLOPROTEASE FAMILY M13 NEPRILYSIN-RELATED"/>
    <property type="match status" value="1"/>
</dbReference>
<dbReference type="Pfam" id="PF01431">
    <property type="entry name" value="Peptidase_M13"/>
    <property type="match status" value="1"/>
</dbReference>
<dbReference type="AlphaFoldDB" id="A0A9D4TCY4"/>
<dbReference type="InterPro" id="IPR024079">
    <property type="entry name" value="MetalloPept_cat_dom_sf"/>
</dbReference>
<dbReference type="InterPro" id="IPR018497">
    <property type="entry name" value="Peptidase_M13_C"/>
</dbReference>
<dbReference type="VEuPathDB" id="VectorBase:RSAN_035843"/>
<reference evidence="2" key="1">
    <citation type="journal article" date="2020" name="Cell">
        <title>Large-Scale Comparative Analyses of Tick Genomes Elucidate Their Genetic Diversity and Vector Capacities.</title>
        <authorList>
            <consortium name="Tick Genome and Microbiome Consortium (TIGMIC)"/>
            <person name="Jia N."/>
            <person name="Wang J."/>
            <person name="Shi W."/>
            <person name="Du L."/>
            <person name="Sun Y."/>
            <person name="Zhan W."/>
            <person name="Jiang J.F."/>
            <person name="Wang Q."/>
            <person name="Zhang B."/>
            <person name="Ji P."/>
            <person name="Bell-Sakyi L."/>
            <person name="Cui X.M."/>
            <person name="Yuan T.T."/>
            <person name="Jiang B.G."/>
            <person name="Yang W.F."/>
            <person name="Lam T.T."/>
            <person name="Chang Q.C."/>
            <person name="Ding S.J."/>
            <person name="Wang X.J."/>
            <person name="Zhu J.G."/>
            <person name="Ruan X.D."/>
            <person name="Zhao L."/>
            <person name="Wei J.T."/>
            <person name="Ye R.Z."/>
            <person name="Que T.C."/>
            <person name="Du C.H."/>
            <person name="Zhou Y.H."/>
            <person name="Cheng J.X."/>
            <person name="Dai P.F."/>
            <person name="Guo W.B."/>
            <person name="Han X.H."/>
            <person name="Huang E.J."/>
            <person name="Li L.F."/>
            <person name="Wei W."/>
            <person name="Gao Y.C."/>
            <person name="Liu J.Z."/>
            <person name="Shao H.Z."/>
            <person name="Wang X."/>
            <person name="Wang C.C."/>
            <person name="Yang T.C."/>
            <person name="Huo Q.B."/>
            <person name="Li W."/>
            <person name="Chen H.Y."/>
            <person name="Chen S.E."/>
            <person name="Zhou L.G."/>
            <person name="Ni X.B."/>
            <person name="Tian J.H."/>
            <person name="Sheng Y."/>
            <person name="Liu T."/>
            <person name="Pan Y.S."/>
            <person name="Xia L.Y."/>
            <person name="Li J."/>
            <person name="Zhao F."/>
            <person name="Cao W.C."/>
        </authorList>
    </citation>
    <scope>NUCLEOTIDE SEQUENCE</scope>
    <source>
        <strain evidence="2">Rsan-2018</strain>
    </source>
</reference>
<dbReference type="SUPFAM" id="SSF55486">
    <property type="entry name" value="Metalloproteases ('zincins'), catalytic domain"/>
    <property type="match status" value="1"/>
</dbReference>
<evidence type="ECO:0000313" key="2">
    <source>
        <dbReference type="EMBL" id="KAH7985637.1"/>
    </source>
</evidence>
<name>A0A9D4TCY4_RHISA</name>
<feature type="domain" description="Peptidase M13 C-terminal" evidence="1">
    <location>
        <begin position="141"/>
        <end position="222"/>
    </location>
</feature>
<evidence type="ECO:0000259" key="1">
    <source>
        <dbReference type="Pfam" id="PF01431"/>
    </source>
</evidence>
<evidence type="ECO:0000313" key="3">
    <source>
        <dbReference type="Proteomes" id="UP000821837"/>
    </source>
</evidence>
<dbReference type="GO" id="GO:0016485">
    <property type="term" value="P:protein processing"/>
    <property type="evidence" value="ECO:0007669"/>
    <property type="project" value="TreeGrafter"/>
</dbReference>
<organism evidence="2 3">
    <name type="scientific">Rhipicephalus sanguineus</name>
    <name type="common">Brown dog tick</name>
    <name type="synonym">Ixodes sanguineus</name>
    <dbReference type="NCBI Taxonomy" id="34632"/>
    <lineage>
        <taxon>Eukaryota</taxon>
        <taxon>Metazoa</taxon>
        <taxon>Ecdysozoa</taxon>
        <taxon>Arthropoda</taxon>
        <taxon>Chelicerata</taxon>
        <taxon>Arachnida</taxon>
        <taxon>Acari</taxon>
        <taxon>Parasitiformes</taxon>
        <taxon>Ixodida</taxon>
        <taxon>Ixodoidea</taxon>
        <taxon>Ixodidae</taxon>
        <taxon>Rhipicephalinae</taxon>
        <taxon>Rhipicephalus</taxon>
        <taxon>Rhipicephalus</taxon>
    </lineage>
</organism>
<gene>
    <name evidence="2" type="ORF">HPB52_025497</name>
</gene>
<comment type="caution">
    <text evidence="2">The sequence shown here is derived from an EMBL/GenBank/DDBJ whole genome shotgun (WGS) entry which is preliminary data.</text>
</comment>
<dbReference type="PANTHER" id="PTHR11733:SF241">
    <property type="entry name" value="GH26575P-RELATED"/>
    <property type="match status" value="1"/>
</dbReference>
<protein>
    <recommendedName>
        <fullName evidence="1">Peptidase M13 C-terminal domain-containing protein</fullName>
    </recommendedName>
</protein>
<keyword evidence="3" id="KW-1185">Reference proteome</keyword>
<accession>A0A9D4TCY4</accession>
<dbReference type="GO" id="GO:0005886">
    <property type="term" value="C:plasma membrane"/>
    <property type="evidence" value="ECO:0007669"/>
    <property type="project" value="TreeGrafter"/>
</dbReference>
<proteinExistence type="predicted"/>
<dbReference type="Gene3D" id="3.40.390.10">
    <property type="entry name" value="Collagenase (Catalytic Domain)"/>
    <property type="match status" value="1"/>
</dbReference>
<dbReference type="PROSITE" id="PS51885">
    <property type="entry name" value="NEPRILYSIN"/>
    <property type="match status" value="1"/>
</dbReference>
<sequence length="225" mass="25585">MRVVDEALRRYGLSNRTSLLNNWMDITAAVSTINATFRDRISTTVTRDLVANHQYSFYDNGSEALCLPPLFSMLPLYRQSLGETAKFGSLGTLFATAIFQLYLSKINSYPSIMDEALKRLRCFTELAEHRSDSLELYHQAASVKLALQALQSHSNKDNQRLRIFRSDQVFFVVMCYLLCNPNTSEHVILAEAICNEAVRNSREFSTAFGCPAGTPMHPWERCTFF</sequence>
<reference evidence="2" key="2">
    <citation type="submission" date="2021-09" db="EMBL/GenBank/DDBJ databases">
        <authorList>
            <person name="Jia N."/>
            <person name="Wang J."/>
            <person name="Shi W."/>
            <person name="Du L."/>
            <person name="Sun Y."/>
            <person name="Zhan W."/>
            <person name="Jiang J."/>
            <person name="Wang Q."/>
            <person name="Zhang B."/>
            <person name="Ji P."/>
            <person name="Sakyi L.B."/>
            <person name="Cui X."/>
            <person name="Yuan T."/>
            <person name="Jiang B."/>
            <person name="Yang W."/>
            <person name="Lam T.T.-Y."/>
            <person name="Chang Q."/>
            <person name="Ding S."/>
            <person name="Wang X."/>
            <person name="Zhu J."/>
            <person name="Ruan X."/>
            <person name="Zhao L."/>
            <person name="Wei J."/>
            <person name="Que T."/>
            <person name="Du C."/>
            <person name="Cheng J."/>
            <person name="Dai P."/>
            <person name="Han X."/>
            <person name="Huang E."/>
            <person name="Gao Y."/>
            <person name="Liu J."/>
            <person name="Shao H."/>
            <person name="Ye R."/>
            <person name="Li L."/>
            <person name="Wei W."/>
            <person name="Wang X."/>
            <person name="Wang C."/>
            <person name="Huo Q."/>
            <person name="Li W."/>
            <person name="Guo W."/>
            <person name="Chen H."/>
            <person name="Chen S."/>
            <person name="Zhou L."/>
            <person name="Zhou L."/>
            <person name="Ni X."/>
            <person name="Tian J."/>
            <person name="Zhou Y."/>
            <person name="Sheng Y."/>
            <person name="Liu T."/>
            <person name="Pan Y."/>
            <person name="Xia L."/>
            <person name="Li J."/>
            <person name="Zhao F."/>
            <person name="Cao W."/>
        </authorList>
    </citation>
    <scope>NUCLEOTIDE SEQUENCE</scope>
    <source>
        <strain evidence="2">Rsan-2018</strain>
        <tissue evidence="2">Larvae</tissue>
    </source>
</reference>
<dbReference type="GO" id="GO:0004222">
    <property type="term" value="F:metalloendopeptidase activity"/>
    <property type="evidence" value="ECO:0007669"/>
    <property type="project" value="InterPro"/>
</dbReference>